<keyword evidence="3" id="KW-1185">Reference proteome</keyword>
<evidence type="ECO:0000313" key="3">
    <source>
        <dbReference type="Proteomes" id="UP000445582"/>
    </source>
</evidence>
<accession>A0A844YD44</accession>
<feature type="region of interest" description="Disordered" evidence="1">
    <location>
        <begin position="19"/>
        <end position="49"/>
    </location>
</feature>
<evidence type="ECO:0008006" key="4">
    <source>
        <dbReference type="Google" id="ProtNLM"/>
    </source>
</evidence>
<protein>
    <recommendedName>
        <fullName evidence="4">TonB C-terminal domain-containing protein</fullName>
    </recommendedName>
</protein>
<name>A0A844YD44_9SPHN</name>
<evidence type="ECO:0000256" key="1">
    <source>
        <dbReference type="SAM" id="MobiDB-lite"/>
    </source>
</evidence>
<dbReference type="EMBL" id="WTYN01000001">
    <property type="protein sequence ID" value="MXO61503.1"/>
    <property type="molecule type" value="Genomic_DNA"/>
</dbReference>
<comment type="caution">
    <text evidence="2">The sequence shown here is derived from an EMBL/GenBank/DDBJ whole genome shotgun (WGS) entry which is preliminary data.</text>
</comment>
<sequence>MLVLPLTLALGSGQIAVSDSPIPRDPPVTAQVSEEDAKASPDSSGARKPAPLNASVWFSHYDVPARNLNNPAIRPVRFRLDVGPAGRVIGCAILDSNGFEDVDEGICRAASERARFAPARNGQGQPIEGYYVGKISWNRNQDPVTATFTAVYEFTLHIDGTTSDCEVVGLFGPVPPTLMNSNPCTRPRTFAPVRDEDGKPVERRIRSVYSMEVIEPAEGY</sequence>
<dbReference type="AlphaFoldDB" id="A0A844YD44"/>
<proteinExistence type="predicted"/>
<organism evidence="2 3">
    <name type="scientific">Qipengyuania oceanensis</name>
    <dbReference type="NCBI Taxonomy" id="1463597"/>
    <lineage>
        <taxon>Bacteria</taxon>
        <taxon>Pseudomonadati</taxon>
        <taxon>Pseudomonadota</taxon>
        <taxon>Alphaproteobacteria</taxon>
        <taxon>Sphingomonadales</taxon>
        <taxon>Erythrobacteraceae</taxon>
        <taxon>Qipengyuania</taxon>
    </lineage>
</organism>
<dbReference type="Proteomes" id="UP000445582">
    <property type="component" value="Unassembled WGS sequence"/>
</dbReference>
<dbReference type="OrthoDB" id="7585155at2"/>
<evidence type="ECO:0000313" key="2">
    <source>
        <dbReference type="EMBL" id="MXO61503.1"/>
    </source>
</evidence>
<reference evidence="2 3" key="1">
    <citation type="submission" date="2019-12" db="EMBL/GenBank/DDBJ databases">
        <title>Genomic-based taxomic classification of the family Erythrobacteraceae.</title>
        <authorList>
            <person name="Xu L."/>
        </authorList>
    </citation>
    <scope>NUCLEOTIDE SEQUENCE [LARGE SCALE GENOMIC DNA]</scope>
    <source>
        <strain evidence="2 3">MCCC 1A09965</strain>
    </source>
</reference>
<dbReference type="SUPFAM" id="SSF74653">
    <property type="entry name" value="TolA/TonB C-terminal domain"/>
    <property type="match status" value="1"/>
</dbReference>
<gene>
    <name evidence="2" type="ORF">GRI48_00595</name>
</gene>
<dbReference type="RefSeq" id="WP_160669895.1">
    <property type="nucleotide sequence ID" value="NZ_WTYN01000001.1"/>
</dbReference>